<dbReference type="GeneID" id="70192946"/>
<sequence length="152" mass="16718">MESLKWLFSLSSMNSASGTTHPVAEPWSSGSGAKSCHVSYMANLKPISGLHNKSSRCWAEQQVPSRCGWHRLASIAPCIPEAVTSCAMCNLRLVWGIGQVSSVTTLAYVSSGHPWLFSYRFFIGRPLTLPFDIPAQSRAWSLKSNMIHSTCR</sequence>
<gene>
    <name evidence="1" type="ORF">B0I36DRAFT_82251</name>
</gene>
<dbReference type="Proteomes" id="UP000756346">
    <property type="component" value="Unassembled WGS sequence"/>
</dbReference>
<dbReference type="AlphaFoldDB" id="A0A9P8YA22"/>
<evidence type="ECO:0000313" key="2">
    <source>
        <dbReference type="Proteomes" id="UP000756346"/>
    </source>
</evidence>
<name>A0A9P8YA22_9PEZI</name>
<dbReference type="EMBL" id="JAGTJQ010000003">
    <property type="protein sequence ID" value="KAH7034581.1"/>
    <property type="molecule type" value="Genomic_DNA"/>
</dbReference>
<dbReference type="RefSeq" id="XP_046014674.1">
    <property type="nucleotide sequence ID" value="XM_046163400.1"/>
</dbReference>
<reference evidence="1" key="1">
    <citation type="journal article" date="2021" name="Nat. Commun.">
        <title>Genetic determinants of endophytism in the Arabidopsis root mycobiome.</title>
        <authorList>
            <person name="Mesny F."/>
            <person name="Miyauchi S."/>
            <person name="Thiergart T."/>
            <person name="Pickel B."/>
            <person name="Atanasova L."/>
            <person name="Karlsson M."/>
            <person name="Huettel B."/>
            <person name="Barry K.W."/>
            <person name="Haridas S."/>
            <person name="Chen C."/>
            <person name="Bauer D."/>
            <person name="Andreopoulos W."/>
            <person name="Pangilinan J."/>
            <person name="LaButti K."/>
            <person name="Riley R."/>
            <person name="Lipzen A."/>
            <person name="Clum A."/>
            <person name="Drula E."/>
            <person name="Henrissat B."/>
            <person name="Kohler A."/>
            <person name="Grigoriev I.V."/>
            <person name="Martin F.M."/>
            <person name="Hacquard S."/>
        </authorList>
    </citation>
    <scope>NUCLEOTIDE SEQUENCE</scope>
    <source>
        <strain evidence="1">MPI-CAGE-CH-0230</strain>
    </source>
</reference>
<accession>A0A9P8YA22</accession>
<proteinExistence type="predicted"/>
<protein>
    <submittedName>
        <fullName evidence="1">Uncharacterized protein</fullName>
    </submittedName>
</protein>
<evidence type="ECO:0000313" key="1">
    <source>
        <dbReference type="EMBL" id="KAH7034581.1"/>
    </source>
</evidence>
<organism evidence="1 2">
    <name type="scientific">Microdochium trichocladiopsis</name>
    <dbReference type="NCBI Taxonomy" id="1682393"/>
    <lineage>
        <taxon>Eukaryota</taxon>
        <taxon>Fungi</taxon>
        <taxon>Dikarya</taxon>
        <taxon>Ascomycota</taxon>
        <taxon>Pezizomycotina</taxon>
        <taxon>Sordariomycetes</taxon>
        <taxon>Xylariomycetidae</taxon>
        <taxon>Xylariales</taxon>
        <taxon>Microdochiaceae</taxon>
        <taxon>Microdochium</taxon>
    </lineage>
</organism>
<comment type="caution">
    <text evidence="1">The sequence shown here is derived from an EMBL/GenBank/DDBJ whole genome shotgun (WGS) entry which is preliminary data.</text>
</comment>
<keyword evidence="2" id="KW-1185">Reference proteome</keyword>